<sequence length="1586" mass="181869">MVRAIPVEFNGHSESCVADNILSKLSLKQHSRIMSSQAPRVPLVTQRITARQLQRLETLKLHDDISQSAIICMSCGFALKNDGDRVGRHLGERHSIPKSDRRNINKLIQSLRLADPDTLIPRPDGSIPHPHLALQRGSACKHCKLRSGSYEVLSKHLMKSHRQEISRIGAKGKHWLRDHIEENLTFQSWKANDILRSWIVSTDDQQTRQGSLRSNLFVQATPDSIRDFAQELHSEERELLSKQLNVSPSSDGAPPKELLTNWMRRTRWEEAFGAARRDILVTLTELPLTHNQPFWLGVHDGQELISSAEAECKLISITAALDRLFDRCEETVRYTDVSVRRWLRGRFPDRPYKAPFELVMRQASERQYRSEFKRCVCFWFRVLQLSPTIVWSIMGRALSQRQHRMLRQLWFDPAWDTQRPPGQDTVQQCYDEDEFEESEDESDYESTDDEEDDKDDTRGFNLPFEKDDDVSVEESASSQSSGVGPEDPLGDIVLRFCYDMATEDFEDGRASSSLLVYFSAVRGLSRPRGDEYLRPHQFTPVLSRLIYCTRLIFLERIVPRFAHAHIGLSARPLYGQLQMLKEVRAEKMCDGTMSPLGEFLSLLAYGRALHRTEGPVYHFHWSEDGEVLSWDGNAYLSMTSFRGLAREALGQATKQSRRLMYEWEPLDPNFNSIRDRLSMATANYSFVTDPTNRISDAYLELLMKACTSPVDGLLKPQGPGQSVWDSKAAQTYLDAHDAHLKSLMVLIQLDSGQAARVSELLTITCSNTPSRLRGMGFYGGRMLSITRHHKARLTTNKEFQVARFLSPSVVLLMYRYLVYIRPVAYAILRKCFHYDFANSLLFAPLSRRGSWSTKTFTEELKRLSIDVPGIPCRIGTQLYRQLSIAITEKHLHGGLASINRFDDVSKVAEESVARAWQSGHRPVQRFSTYGLDGAFPDHLQPALLRIYAKISAEWHEFIKIYESPDFTRRNESVRVTETNIEVGSRKRQFDQPVSSIQPIDLGRKRCRRNLDSPEDANTYIPSVTDDINDVGLDHGDTITHPSTIPDETTDSLKLLEDQSLLTVGPFVHLPAFNLVVCSSCKYAVLADEIKSHLQNPTHQYIRKDDESEVQTPISHEPREDVVKRLMRVHQEQVDRFNAAEEDEIKVADEKKEPSAWLERTGWADHLQKFKAKKDLLPLVAPVQEDEPVLQVMCDTFDRVANHAKAAAAPSTVGLAALYQIERKEIHIKPSKPFDNRLEDESWAQYKSYWMTMLRIWQRMEGRQDEDRPPYKLTIRQGNLWDKFEEAAEAVVAGQAREKGLTDEKMERLCLDMLIGMLDHQFKQSHYDSIVLSALAIMGINEDGGWIEPTDYTPKYSGVIKVARMLVLYQSWHEREEDVAEKMRTMGEDEAREKAKGMYRIIREKSQRFMTRVSEKKDSEPTPMDWIFDARTYGMKIRYATTASGTIDWRGEEITYRQVRFTKGSLSEMFHSLVQQARSMLCELMMVGADNLEALPKIEWTKMEDDHREARVGYSFLTDSRNEWVAKGKNWVLNQILESKKRQKEWLSEGSDGTCPTPLLSGSLSVKVEIRGLSLAHTPVHPLSPKK</sequence>
<organism evidence="2 3">
    <name type="scientific">Fusarium oxysporum f. sp. radicis-cucumerinum</name>
    <dbReference type="NCBI Taxonomy" id="327505"/>
    <lineage>
        <taxon>Eukaryota</taxon>
        <taxon>Fungi</taxon>
        <taxon>Dikarya</taxon>
        <taxon>Ascomycota</taxon>
        <taxon>Pezizomycotina</taxon>
        <taxon>Sordariomycetes</taxon>
        <taxon>Hypocreomycetidae</taxon>
        <taxon>Hypocreales</taxon>
        <taxon>Nectriaceae</taxon>
        <taxon>Fusarium</taxon>
        <taxon>Fusarium oxysporum species complex</taxon>
    </lineage>
</organism>
<dbReference type="STRING" id="327505.A0A2H3GLH7"/>
<dbReference type="Proteomes" id="UP000219602">
    <property type="component" value="Chromosome 11"/>
</dbReference>
<dbReference type="InterPro" id="IPR022698">
    <property type="entry name" value="OrsD"/>
</dbReference>
<feature type="compositionally biased region" description="Low complexity" evidence="1">
    <location>
        <begin position="473"/>
        <end position="483"/>
    </location>
</feature>
<evidence type="ECO:0000313" key="2">
    <source>
        <dbReference type="EMBL" id="PCD25929.1"/>
    </source>
</evidence>
<proteinExistence type="predicted"/>
<dbReference type="EMBL" id="MABQ02000009">
    <property type="protein sequence ID" value="PCD25929.1"/>
    <property type="molecule type" value="Genomic_DNA"/>
</dbReference>
<name>A0A2H3GLH7_FUSOX</name>
<reference evidence="2 3" key="1">
    <citation type="journal article" date="2016" name="Environ. Microbiol.">
        <title>Effector profiles distinguish formae speciales of Fusarium oxysporum.</title>
        <authorList>
            <person name="van Dam P."/>
            <person name="Fokkens L."/>
            <person name="Schmidt S.M."/>
            <person name="Linmans J.H."/>
            <person name="Kistler H.C."/>
            <person name="Ma L.J."/>
            <person name="Rep M."/>
        </authorList>
    </citation>
    <scope>NUCLEOTIDE SEQUENCE [LARGE SCALE GENOMIC DNA]</scope>
    <source>
        <strain evidence="2 3">Forc016</strain>
    </source>
</reference>
<reference evidence="2 3" key="2">
    <citation type="journal article" date="2017" name="Sci. Rep.">
        <title>A mobile pathogenicity chromosome in Fusarium oxysporum for infection of multiple cucurbit species.</title>
        <authorList>
            <person name="van Dam P."/>
            <person name="Fokkens L."/>
            <person name="Ayukawa Y."/>
            <person name="van der Gragt M."/>
            <person name="Ter Horst A."/>
            <person name="Brankovics B."/>
            <person name="Houterman P.M."/>
            <person name="Arie T."/>
            <person name="Rep M."/>
        </authorList>
    </citation>
    <scope>NUCLEOTIDE SEQUENCE [LARGE SCALE GENOMIC DNA]</scope>
    <source>
        <strain evidence="2 3">Forc016</strain>
    </source>
</reference>
<feature type="region of interest" description="Disordered" evidence="1">
    <location>
        <begin position="431"/>
        <end position="486"/>
    </location>
</feature>
<feature type="compositionally biased region" description="Acidic residues" evidence="1">
    <location>
        <begin position="431"/>
        <end position="454"/>
    </location>
</feature>
<protein>
    <submittedName>
        <fullName evidence="2">Uncharacterized protein</fullName>
    </submittedName>
</protein>
<dbReference type="Pfam" id="PF12013">
    <property type="entry name" value="OrsD"/>
    <property type="match status" value="2"/>
</dbReference>
<gene>
    <name evidence="2" type="ORF">AU210_012363</name>
</gene>
<accession>A0A2H3GLH7</accession>
<comment type="caution">
    <text evidence="2">The sequence shown here is derived from an EMBL/GenBank/DDBJ whole genome shotgun (WGS) entry which is preliminary data.</text>
</comment>
<evidence type="ECO:0000256" key="1">
    <source>
        <dbReference type="SAM" id="MobiDB-lite"/>
    </source>
</evidence>
<evidence type="ECO:0000313" key="3">
    <source>
        <dbReference type="Proteomes" id="UP000219602"/>
    </source>
</evidence>